<accession>A0A1Y2T7B8</accession>
<comment type="caution">
    <text evidence="3">The sequence shown here is derived from an EMBL/GenBank/DDBJ whole genome shotgun (WGS) entry which is preliminary data.</text>
</comment>
<dbReference type="Proteomes" id="UP000194267">
    <property type="component" value="Unassembled WGS sequence"/>
</dbReference>
<feature type="chain" id="PRO_5039265480" description="DUF4367 domain-containing protein" evidence="2">
    <location>
        <begin position="23"/>
        <end position="364"/>
    </location>
</feature>
<feature type="compositionally biased region" description="Low complexity" evidence="1">
    <location>
        <begin position="23"/>
        <end position="49"/>
    </location>
</feature>
<reference evidence="4" key="1">
    <citation type="submission" date="2016-04" db="EMBL/GenBank/DDBJ databases">
        <authorList>
            <person name="Antunes L.P."/>
            <person name="Martins L.F."/>
            <person name="Pereira R.V."/>
            <person name="Thomas A.M."/>
            <person name="Barbosa D."/>
            <person name="Nascimento L."/>
            <person name="Silva G.M."/>
            <person name="Condomitti G.W."/>
            <person name="Digiampietri L.A."/>
            <person name="Lombardi K.C."/>
            <person name="Ramos P.L."/>
            <person name="Quaggio R.B."/>
            <person name="Oliveira J.C."/>
            <person name="Pascon R.C."/>
            <person name="Cruz J.B."/>
            <person name="Silva A.M."/>
            <person name="Setubal J.C."/>
        </authorList>
    </citation>
    <scope>NUCLEOTIDE SEQUENCE [LARGE SCALE GENOMIC DNA]</scope>
</reference>
<evidence type="ECO:0000313" key="4">
    <source>
        <dbReference type="Proteomes" id="UP000194267"/>
    </source>
</evidence>
<evidence type="ECO:0008006" key="5">
    <source>
        <dbReference type="Google" id="ProtNLM"/>
    </source>
</evidence>
<keyword evidence="2" id="KW-0732">Signal</keyword>
<evidence type="ECO:0000313" key="3">
    <source>
        <dbReference type="EMBL" id="OTA41624.1"/>
    </source>
</evidence>
<protein>
    <recommendedName>
        <fullName evidence="5">DUF4367 domain-containing protein</fullName>
    </recommendedName>
</protein>
<feature type="region of interest" description="Disordered" evidence="1">
    <location>
        <begin position="20"/>
        <end position="79"/>
    </location>
</feature>
<gene>
    <name evidence="3" type="ORF">A6D92_05095</name>
</gene>
<feature type="signal peptide" evidence="2">
    <location>
        <begin position="1"/>
        <end position="22"/>
    </location>
</feature>
<evidence type="ECO:0000256" key="1">
    <source>
        <dbReference type="SAM" id="MobiDB-lite"/>
    </source>
</evidence>
<name>A0A1Y2T7B8_SYMTR</name>
<feature type="compositionally biased region" description="Basic and acidic residues" evidence="1">
    <location>
        <begin position="69"/>
        <end position="79"/>
    </location>
</feature>
<sequence length="364" mass="39324">MRIAALMLALFVLLGCSSPATSPTDGQGAAPPAAPEGTAAPPGEAQAPGFSGGVDKGAGPSDGSQATAPERDWEEQARRADERLAELRRELSHPVFVPTQVPEGLHPQMPSRSDRLVSIAYVDDDLNRVLRVSSGPLGCCIDADPNKMVAGGTPIRDGREARFIPNQPEFGGNILWWQEDGAYVALSGPHLTEEDLFAIAEFLSPTATLTGPPDALPPDVYPPDYRTEVPQVDAVIDAFLAKDVHRLASCDMLRCEEGAEGALEPVVTWGSCEVNNTWTGWDTVRSLVEGWVGEPRLLYAAYRVQGIGDWAYLVQFAKYRHDQRPKSAVLDGEGRILQLWMGCGALFDMQADHYEPIAPPRTGL</sequence>
<proteinExistence type="predicted"/>
<evidence type="ECO:0000256" key="2">
    <source>
        <dbReference type="SAM" id="SignalP"/>
    </source>
</evidence>
<organism evidence="3 4">
    <name type="scientific">Symbiobacterium thermophilum</name>
    <dbReference type="NCBI Taxonomy" id="2734"/>
    <lineage>
        <taxon>Bacteria</taxon>
        <taxon>Bacillati</taxon>
        <taxon>Bacillota</taxon>
        <taxon>Clostridia</taxon>
        <taxon>Eubacteriales</taxon>
        <taxon>Symbiobacteriaceae</taxon>
        <taxon>Symbiobacterium</taxon>
    </lineage>
</organism>
<dbReference type="PROSITE" id="PS51257">
    <property type="entry name" value="PROKAR_LIPOPROTEIN"/>
    <property type="match status" value="1"/>
</dbReference>
<dbReference type="EMBL" id="LWLV01000324">
    <property type="protein sequence ID" value="OTA41624.1"/>
    <property type="molecule type" value="Genomic_DNA"/>
</dbReference>
<dbReference type="AlphaFoldDB" id="A0A1Y2T7B8"/>